<dbReference type="AlphaFoldDB" id="A0A0A9D2N8"/>
<reference evidence="1" key="1">
    <citation type="submission" date="2014-09" db="EMBL/GenBank/DDBJ databases">
        <authorList>
            <person name="Magalhaes I.L.F."/>
            <person name="Oliveira U."/>
            <person name="Santos F.R."/>
            <person name="Vidigal T.H.D.A."/>
            <person name="Brescovit A.D."/>
            <person name="Santos A.J."/>
        </authorList>
    </citation>
    <scope>NUCLEOTIDE SEQUENCE</scope>
    <source>
        <tissue evidence="1">Shoot tissue taken approximately 20 cm above the soil surface</tissue>
    </source>
</reference>
<sequence>MPITQRGAIVGLETFRPPARSSLGEETASACWPSQCHIRTACRGTWSSEL</sequence>
<proteinExistence type="predicted"/>
<dbReference type="EMBL" id="GBRH01217970">
    <property type="protein sequence ID" value="JAD79925.1"/>
    <property type="molecule type" value="Transcribed_RNA"/>
</dbReference>
<evidence type="ECO:0000313" key="1">
    <source>
        <dbReference type="EMBL" id="JAD79925.1"/>
    </source>
</evidence>
<keyword evidence="1" id="KW-0689">Ribosomal protein</keyword>
<organism evidence="1">
    <name type="scientific">Arundo donax</name>
    <name type="common">Giant reed</name>
    <name type="synonym">Donax arundinaceus</name>
    <dbReference type="NCBI Taxonomy" id="35708"/>
    <lineage>
        <taxon>Eukaryota</taxon>
        <taxon>Viridiplantae</taxon>
        <taxon>Streptophyta</taxon>
        <taxon>Embryophyta</taxon>
        <taxon>Tracheophyta</taxon>
        <taxon>Spermatophyta</taxon>
        <taxon>Magnoliopsida</taxon>
        <taxon>Liliopsida</taxon>
        <taxon>Poales</taxon>
        <taxon>Poaceae</taxon>
        <taxon>PACMAD clade</taxon>
        <taxon>Arundinoideae</taxon>
        <taxon>Arundineae</taxon>
        <taxon>Arundo</taxon>
    </lineage>
</organism>
<name>A0A0A9D2N8_ARUDO</name>
<keyword evidence="1" id="KW-0687">Ribonucleoprotein</keyword>
<dbReference type="GO" id="GO:0005840">
    <property type="term" value="C:ribosome"/>
    <property type="evidence" value="ECO:0007669"/>
    <property type="project" value="UniProtKB-KW"/>
</dbReference>
<protein>
    <submittedName>
        <fullName evidence="1">60S ribosomal protein L38</fullName>
    </submittedName>
</protein>
<reference evidence="1" key="2">
    <citation type="journal article" date="2015" name="Data Brief">
        <title>Shoot transcriptome of the giant reed, Arundo donax.</title>
        <authorList>
            <person name="Barrero R.A."/>
            <person name="Guerrero F.D."/>
            <person name="Moolhuijzen P."/>
            <person name="Goolsby J.A."/>
            <person name="Tidwell J."/>
            <person name="Bellgard S.E."/>
            <person name="Bellgard M.I."/>
        </authorList>
    </citation>
    <scope>NUCLEOTIDE SEQUENCE</scope>
    <source>
        <tissue evidence="1">Shoot tissue taken approximately 20 cm above the soil surface</tissue>
    </source>
</reference>
<accession>A0A0A9D2N8</accession>